<dbReference type="RefSeq" id="WP_085252478.1">
    <property type="nucleotide sequence ID" value="NZ_CAJMWI010000001.1"/>
</dbReference>
<dbReference type="Gene3D" id="3.40.50.1240">
    <property type="entry name" value="Phosphoglycerate mutase-like"/>
    <property type="match status" value="1"/>
</dbReference>
<dbReference type="Proteomes" id="UP000193087">
    <property type="component" value="Unassembled WGS sequence"/>
</dbReference>
<keyword evidence="3" id="KW-1185">Reference proteome</keyword>
<dbReference type="CDD" id="cd07067">
    <property type="entry name" value="HP_PGM_like"/>
    <property type="match status" value="1"/>
</dbReference>
<proteinExistence type="predicted"/>
<dbReference type="SMART" id="SM00855">
    <property type="entry name" value="PGAM"/>
    <property type="match status" value="1"/>
</dbReference>
<name>A0A1X2BQY1_9MYCO</name>
<protein>
    <submittedName>
        <fullName evidence="2">Phosphoglycerate mutase</fullName>
    </submittedName>
</protein>
<dbReference type="AlphaFoldDB" id="A0A1X2BQY1"/>
<feature type="region of interest" description="Disordered" evidence="1">
    <location>
        <begin position="209"/>
        <end position="229"/>
    </location>
</feature>
<dbReference type="STRING" id="486698.AWC22_02485"/>
<dbReference type="GO" id="GO:0016791">
    <property type="term" value="F:phosphatase activity"/>
    <property type="evidence" value="ECO:0007669"/>
    <property type="project" value="TreeGrafter"/>
</dbReference>
<dbReference type="Pfam" id="PF00300">
    <property type="entry name" value="His_Phos_1"/>
    <property type="match status" value="1"/>
</dbReference>
<dbReference type="EMBL" id="LQPQ01000191">
    <property type="protein sequence ID" value="ORW66043.1"/>
    <property type="molecule type" value="Genomic_DNA"/>
</dbReference>
<gene>
    <name evidence="2" type="ORF">AWC22_02485</name>
</gene>
<dbReference type="GO" id="GO:0005737">
    <property type="term" value="C:cytoplasm"/>
    <property type="evidence" value="ECO:0007669"/>
    <property type="project" value="TreeGrafter"/>
</dbReference>
<evidence type="ECO:0000313" key="3">
    <source>
        <dbReference type="Proteomes" id="UP000193087"/>
    </source>
</evidence>
<organism evidence="2 3">
    <name type="scientific">Mycobacterium riyadhense</name>
    <dbReference type="NCBI Taxonomy" id="486698"/>
    <lineage>
        <taxon>Bacteria</taxon>
        <taxon>Bacillati</taxon>
        <taxon>Actinomycetota</taxon>
        <taxon>Actinomycetes</taxon>
        <taxon>Mycobacteriales</taxon>
        <taxon>Mycobacteriaceae</taxon>
        <taxon>Mycobacterium</taxon>
    </lineage>
</organism>
<dbReference type="PANTHER" id="PTHR48100">
    <property type="entry name" value="BROAD-SPECIFICITY PHOSPHATASE YOR283W-RELATED"/>
    <property type="match status" value="1"/>
</dbReference>
<reference evidence="2 3" key="1">
    <citation type="submission" date="2016-01" db="EMBL/GenBank/DDBJ databases">
        <title>The new phylogeny of the genus Mycobacterium.</title>
        <authorList>
            <person name="Tarcisio F."/>
            <person name="Conor M."/>
            <person name="Antonella G."/>
            <person name="Elisabetta G."/>
            <person name="Giulia F.S."/>
            <person name="Sara T."/>
            <person name="Anna F."/>
            <person name="Clotilde B."/>
            <person name="Roberto B."/>
            <person name="Veronica D.S."/>
            <person name="Fabio R."/>
            <person name="Monica P."/>
            <person name="Olivier J."/>
            <person name="Enrico T."/>
            <person name="Nicola S."/>
        </authorList>
    </citation>
    <scope>NUCLEOTIDE SEQUENCE [LARGE SCALE GENOMIC DNA]</scope>
    <source>
        <strain evidence="2 3">DSM 45176</strain>
    </source>
</reference>
<dbReference type="SUPFAM" id="SSF53254">
    <property type="entry name" value="Phosphoglycerate mutase-like"/>
    <property type="match status" value="1"/>
</dbReference>
<evidence type="ECO:0000256" key="1">
    <source>
        <dbReference type="SAM" id="MobiDB-lite"/>
    </source>
</evidence>
<feature type="compositionally biased region" description="Polar residues" evidence="1">
    <location>
        <begin position="217"/>
        <end position="229"/>
    </location>
</feature>
<dbReference type="InterPro" id="IPR013078">
    <property type="entry name" value="His_Pase_superF_clade-1"/>
</dbReference>
<dbReference type="PANTHER" id="PTHR48100:SF1">
    <property type="entry name" value="HISTIDINE PHOSPHATASE FAMILY PROTEIN-RELATED"/>
    <property type="match status" value="1"/>
</dbReference>
<sequence>MSGRLVLVRHGQSYGNVERRLDTLPPGTSLTPLGRDQARAFAHGGGSRPALLAHSVALRASETAAVISAELALPAYEVAGIHEVQVGELENRNDDEAVAEFNAIYERWHRGELNVPLPGGETANDVLDRYVPVLTDLRMRYLDDDRWTGDIVVVSHGAAIRLASAVLAGVDGTFVLDNHLNNAEAVVLTPITDGRWSCLRWGTQTPPFYPEPDVSPVTDTVASSTDPMG</sequence>
<evidence type="ECO:0000313" key="2">
    <source>
        <dbReference type="EMBL" id="ORW66043.1"/>
    </source>
</evidence>
<comment type="caution">
    <text evidence="2">The sequence shown here is derived from an EMBL/GenBank/DDBJ whole genome shotgun (WGS) entry which is preliminary data.</text>
</comment>
<dbReference type="OrthoDB" id="9793115at2"/>
<dbReference type="InterPro" id="IPR029033">
    <property type="entry name" value="His_PPase_superfam"/>
</dbReference>
<dbReference type="GeneID" id="93497519"/>
<accession>A0A1X2BQY1</accession>
<dbReference type="InterPro" id="IPR050275">
    <property type="entry name" value="PGM_Phosphatase"/>
</dbReference>